<dbReference type="Proteomes" id="UP001595536">
    <property type="component" value="Unassembled WGS sequence"/>
</dbReference>
<name>A0ABV7LA94_9HYPH</name>
<organism evidence="2 3">
    <name type="scientific">Camelimonas abortus</name>
    <dbReference type="NCBI Taxonomy" id="1017184"/>
    <lineage>
        <taxon>Bacteria</taxon>
        <taxon>Pseudomonadati</taxon>
        <taxon>Pseudomonadota</taxon>
        <taxon>Alphaproteobacteria</taxon>
        <taxon>Hyphomicrobiales</taxon>
        <taxon>Chelatococcaceae</taxon>
        <taxon>Camelimonas</taxon>
    </lineage>
</organism>
<reference evidence="3" key="1">
    <citation type="journal article" date="2019" name="Int. J. Syst. Evol. Microbiol.">
        <title>The Global Catalogue of Microorganisms (GCM) 10K type strain sequencing project: providing services to taxonomists for standard genome sequencing and annotation.</title>
        <authorList>
            <consortium name="The Broad Institute Genomics Platform"/>
            <consortium name="The Broad Institute Genome Sequencing Center for Infectious Disease"/>
            <person name="Wu L."/>
            <person name="Ma J."/>
        </authorList>
    </citation>
    <scope>NUCLEOTIDE SEQUENCE [LARGE SCALE GENOMIC DNA]</scope>
    <source>
        <strain evidence="3">CCM 7941</strain>
    </source>
</reference>
<comment type="caution">
    <text evidence="2">The sequence shown here is derived from an EMBL/GenBank/DDBJ whole genome shotgun (WGS) entry which is preliminary data.</text>
</comment>
<gene>
    <name evidence="2" type="ORF">ACFOEX_00105</name>
</gene>
<accession>A0ABV7LA94</accession>
<evidence type="ECO:0000313" key="2">
    <source>
        <dbReference type="EMBL" id="MFC3264760.1"/>
    </source>
</evidence>
<evidence type="ECO:0000313" key="3">
    <source>
        <dbReference type="Proteomes" id="UP001595536"/>
    </source>
</evidence>
<sequence length="79" mass="8612">MRQDATEPVITCAADATDLQHVLKNTPAYAESHAEATGRRTNASYNPYSLKIDKKHHNNSFPEKDAGSKLKAGKTGGVW</sequence>
<proteinExistence type="predicted"/>
<dbReference type="EMBL" id="JBHRUV010000002">
    <property type="protein sequence ID" value="MFC3264760.1"/>
    <property type="molecule type" value="Genomic_DNA"/>
</dbReference>
<dbReference type="RefSeq" id="WP_376828720.1">
    <property type="nucleotide sequence ID" value="NZ_JBHLWR010000004.1"/>
</dbReference>
<keyword evidence="3" id="KW-1185">Reference proteome</keyword>
<feature type="region of interest" description="Disordered" evidence="1">
    <location>
        <begin position="53"/>
        <end position="79"/>
    </location>
</feature>
<protein>
    <submittedName>
        <fullName evidence="2">Uncharacterized protein</fullName>
    </submittedName>
</protein>
<evidence type="ECO:0000256" key="1">
    <source>
        <dbReference type="SAM" id="MobiDB-lite"/>
    </source>
</evidence>